<name>A0ABS3J063_9HYPH</name>
<evidence type="ECO:0000259" key="14">
    <source>
        <dbReference type="Pfam" id="PF01292"/>
    </source>
</evidence>
<dbReference type="Gene3D" id="1.20.950.20">
    <property type="entry name" value="Transmembrane di-heme cytochromes, Chain C"/>
    <property type="match status" value="1"/>
</dbReference>
<sequence>MTALDARPLPQVVRHRPALRALHWLVALLVLLVWPVGFVIGFVKDEAKTGFYFVHESFGFLILWVMLARLALRLVFPPPAEPAMPLWQKRLAASVHWLLYAALILQPVFGFLATNAFGFPLDWFGLVTVWSPLGKSDVAPVLMRVHVFLGWSIVVLFCLHLAGVLHHHLLRRDDTLYRML</sequence>
<dbReference type="RefSeq" id="WP_207349675.1">
    <property type="nucleotide sequence ID" value="NZ_JAFMPY010000004.1"/>
</dbReference>
<comment type="similarity">
    <text evidence="12">Belongs to the cytochrome b561 family.</text>
</comment>
<evidence type="ECO:0000256" key="2">
    <source>
        <dbReference type="ARBA" id="ARBA00004651"/>
    </source>
</evidence>
<gene>
    <name evidence="15" type="ORF">J1C47_05310</name>
</gene>
<evidence type="ECO:0000256" key="8">
    <source>
        <dbReference type="ARBA" id="ARBA00022982"/>
    </source>
</evidence>
<evidence type="ECO:0000256" key="13">
    <source>
        <dbReference type="SAM" id="Phobius"/>
    </source>
</evidence>
<keyword evidence="16" id="KW-1185">Reference proteome</keyword>
<keyword evidence="5" id="KW-0349">Heme</keyword>
<dbReference type="InterPro" id="IPR011577">
    <property type="entry name" value="Cyt_b561_bac/Ni-Hgenase"/>
</dbReference>
<keyword evidence="7" id="KW-0479">Metal-binding</keyword>
<keyword evidence="9 13" id="KW-1133">Transmembrane helix</keyword>
<accession>A0ABS3J063</accession>
<comment type="caution">
    <text evidence="15">The sequence shown here is derived from an EMBL/GenBank/DDBJ whole genome shotgun (WGS) entry which is preliminary data.</text>
</comment>
<feature type="transmembrane region" description="Helical" evidence="13">
    <location>
        <begin position="141"/>
        <end position="162"/>
    </location>
</feature>
<keyword evidence="4" id="KW-1003">Cell membrane</keyword>
<reference evidence="15 16" key="1">
    <citation type="submission" date="2021-03" db="EMBL/GenBank/DDBJ databases">
        <title>Whole genome sequence of Jiella sp. MQZ13P-4.</title>
        <authorList>
            <person name="Tuo L."/>
        </authorList>
    </citation>
    <scope>NUCLEOTIDE SEQUENCE [LARGE SCALE GENOMIC DNA]</scope>
    <source>
        <strain evidence="15 16">MQZ13P-4</strain>
    </source>
</reference>
<evidence type="ECO:0000256" key="9">
    <source>
        <dbReference type="ARBA" id="ARBA00022989"/>
    </source>
</evidence>
<dbReference type="InterPro" id="IPR052168">
    <property type="entry name" value="Cytochrome_b561_oxidase"/>
</dbReference>
<comment type="cofactor">
    <cofactor evidence="1">
        <name>heme b</name>
        <dbReference type="ChEBI" id="CHEBI:60344"/>
    </cofactor>
</comment>
<feature type="transmembrane region" description="Helical" evidence="13">
    <location>
        <begin position="58"/>
        <end position="76"/>
    </location>
</feature>
<keyword evidence="8" id="KW-0249">Electron transport</keyword>
<feature type="domain" description="Cytochrome b561 bacterial/Ni-hydrogenase" evidence="14">
    <location>
        <begin position="14"/>
        <end position="180"/>
    </location>
</feature>
<evidence type="ECO:0000313" key="15">
    <source>
        <dbReference type="EMBL" id="MBO0903050.1"/>
    </source>
</evidence>
<proteinExistence type="inferred from homology"/>
<keyword evidence="3" id="KW-0813">Transport</keyword>
<evidence type="ECO:0000256" key="7">
    <source>
        <dbReference type="ARBA" id="ARBA00022723"/>
    </source>
</evidence>
<dbReference type="SUPFAM" id="SSF81342">
    <property type="entry name" value="Transmembrane di-heme cytochromes"/>
    <property type="match status" value="1"/>
</dbReference>
<protein>
    <submittedName>
        <fullName evidence="15">Cytochrome b</fullName>
    </submittedName>
</protein>
<dbReference type="InterPro" id="IPR016174">
    <property type="entry name" value="Di-haem_cyt_TM"/>
</dbReference>
<dbReference type="PANTHER" id="PTHR30529:SF7">
    <property type="entry name" value="CYTOCHROME B561 BACTERIAL_NI-HYDROGENASE DOMAIN-CONTAINING PROTEIN"/>
    <property type="match status" value="1"/>
</dbReference>
<evidence type="ECO:0000313" key="16">
    <source>
        <dbReference type="Proteomes" id="UP000664288"/>
    </source>
</evidence>
<feature type="transmembrane region" description="Helical" evidence="13">
    <location>
        <begin position="21"/>
        <end position="43"/>
    </location>
</feature>
<keyword evidence="11 13" id="KW-0472">Membrane</keyword>
<evidence type="ECO:0000256" key="5">
    <source>
        <dbReference type="ARBA" id="ARBA00022617"/>
    </source>
</evidence>
<dbReference type="EMBL" id="JAFMPY010000004">
    <property type="protein sequence ID" value="MBO0903050.1"/>
    <property type="molecule type" value="Genomic_DNA"/>
</dbReference>
<evidence type="ECO:0000256" key="1">
    <source>
        <dbReference type="ARBA" id="ARBA00001970"/>
    </source>
</evidence>
<evidence type="ECO:0000256" key="12">
    <source>
        <dbReference type="ARBA" id="ARBA00037975"/>
    </source>
</evidence>
<evidence type="ECO:0000256" key="10">
    <source>
        <dbReference type="ARBA" id="ARBA00023004"/>
    </source>
</evidence>
<evidence type="ECO:0000256" key="4">
    <source>
        <dbReference type="ARBA" id="ARBA00022475"/>
    </source>
</evidence>
<dbReference type="Proteomes" id="UP000664288">
    <property type="component" value="Unassembled WGS sequence"/>
</dbReference>
<comment type="subcellular location">
    <subcellularLocation>
        <location evidence="2">Cell membrane</location>
        <topology evidence="2">Multi-pass membrane protein</topology>
    </subcellularLocation>
</comment>
<evidence type="ECO:0000256" key="3">
    <source>
        <dbReference type="ARBA" id="ARBA00022448"/>
    </source>
</evidence>
<keyword evidence="10" id="KW-0408">Iron</keyword>
<dbReference type="PANTHER" id="PTHR30529">
    <property type="entry name" value="CYTOCHROME B561"/>
    <property type="match status" value="1"/>
</dbReference>
<organism evidence="15 16">
    <name type="scientific">Jiella sonneratiae</name>
    <dbReference type="NCBI Taxonomy" id="2816856"/>
    <lineage>
        <taxon>Bacteria</taxon>
        <taxon>Pseudomonadati</taxon>
        <taxon>Pseudomonadota</taxon>
        <taxon>Alphaproteobacteria</taxon>
        <taxon>Hyphomicrobiales</taxon>
        <taxon>Aurantimonadaceae</taxon>
        <taxon>Jiella</taxon>
    </lineage>
</organism>
<dbReference type="Pfam" id="PF01292">
    <property type="entry name" value="Ni_hydr_CYTB"/>
    <property type="match status" value="1"/>
</dbReference>
<feature type="transmembrane region" description="Helical" evidence="13">
    <location>
        <begin position="97"/>
        <end position="121"/>
    </location>
</feature>
<keyword evidence="6 13" id="KW-0812">Transmembrane</keyword>
<evidence type="ECO:0000256" key="11">
    <source>
        <dbReference type="ARBA" id="ARBA00023136"/>
    </source>
</evidence>
<evidence type="ECO:0000256" key="6">
    <source>
        <dbReference type="ARBA" id="ARBA00022692"/>
    </source>
</evidence>